<evidence type="ECO:0000313" key="3">
    <source>
        <dbReference type="Proteomes" id="UP001273209"/>
    </source>
</evidence>
<dbReference type="InterPro" id="IPR012349">
    <property type="entry name" value="Split_barrel_FMN-bd"/>
</dbReference>
<dbReference type="EMBL" id="JAWRVG010000042">
    <property type="protein sequence ID" value="KAK4065772.1"/>
    <property type="molecule type" value="Genomic_DNA"/>
</dbReference>
<evidence type="ECO:0000313" key="2">
    <source>
        <dbReference type="EMBL" id="KAK4065772.1"/>
    </source>
</evidence>
<proteinExistence type="predicted"/>
<dbReference type="Proteomes" id="UP001273209">
    <property type="component" value="Unassembled WGS sequence"/>
</dbReference>
<dbReference type="GO" id="GO:0010181">
    <property type="term" value="F:FMN binding"/>
    <property type="evidence" value="ECO:0007669"/>
    <property type="project" value="InterPro"/>
</dbReference>
<comment type="caution">
    <text evidence="2">The sequence shown here is derived from an EMBL/GenBank/DDBJ whole genome shotgun (WGS) entry which is preliminary data.</text>
</comment>
<evidence type="ECO:0000259" key="1">
    <source>
        <dbReference type="Pfam" id="PF12766"/>
    </source>
</evidence>
<feature type="domain" description="Pyridoxamine 5'-phosphate oxidase Alr4036 family FMN-binding" evidence="1">
    <location>
        <begin position="6"/>
        <end position="130"/>
    </location>
</feature>
<dbReference type="PANTHER" id="PTHR28243:SF1">
    <property type="entry name" value="PYRIDOXAMINE 5'-PHOSPHATE OXIDASE ALR4036 FAMILY FMN-BINDING DOMAIN-CONTAINING PROTEIN"/>
    <property type="match status" value="1"/>
</dbReference>
<dbReference type="Pfam" id="PF12766">
    <property type="entry name" value="Pyridox_oxase_2"/>
    <property type="match status" value="1"/>
</dbReference>
<dbReference type="SUPFAM" id="SSF50475">
    <property type="entry name" value="FMN-binding split barrel"/>
    <property type="match status" value="1"/>
</dbReference>
<dbReference type="GeneID" id="87923304"/>
<dbReference type="Gene3D" id="2.30.110.10">
    <property type="entry name" value="Electron Transport, Fmn-binding Protein, Chain A"/>
    <property type="match status" value="1"/>
</dbReference>
<name>A0AAE1I7W0_9HYPO</name>
<accession>A0AAE1I7W0</accession>
<gene>
    <name evidence="2" type="ORF">Triagg1_8541</name>
</gene>
<reference evidence="2" key="1">
    <citation type="submission" date="2023-11" db="EMBL/GenBank/DDBJ databases">
        <title>The genome sequences of three competitors of mushroom-forming fungi.</title>
        <authorList>
            <person name="Beijen E."/>
            <person name="Ohm R.A."/>
        </authorList>
    </citation>
    <scope>NUCLEOTIDE SEQUENCE</scope>
    <source>
        <strain evidence="2">CBS 100526</strain>
    </source>
</reference>
<protein>
    <recommendedName>
        <fullName evidence="1">Pyridoxamine 5'-phosphate oxidase Alr4036 family FMN-binding domain-containing protein</fullName>
    </recommendedName>
</protein>
<dbReference type="InterPro" id="IPR024624">
    <property type="entry name" value="Pyridox_Oxase_Alr4036_FMN-bd"/>
</dbReference>
<organism evidence="2 3">
    <name type="scientific">Trichoderma aggressivum f. europaeum</name>
    <dbReference type="NCBI Taxonomy" id="173218"/>
    <lineage>
        <taxon>Eukaryota</taxon>
        <taxon>Fungi</taxon>
        <taxon>Dikarya</taxon>
        <taxon>Ascomycota</taxon>
        <taxon>Pezizomycotina</taxon>
        <taxon>Sordariomycetes</taxon>
        <taxon>Hypocreomycetidae</taxon>
        <taxon>Hypocreales</taxon>
        <taxon>Hypocreaceae</taxon>
        <taxon>Trichoderma</taxon>
    </lineage>
</organism>
<keyword evidence="3" id="KW-1185">Reference proteome</keyword>
<dbReference type="AlphaFoldDB" id="A0AAE1I7W0"/>
<sequence>MAGYEAPWRSTFLSHIQQAGSPTFTLSTLHPLDGNQFVPRARTVVFRGMWASLPDNPRNPAPLNPAVYTSDLPAITTDVRMEKVPELIGSSHEPSTSSEAQSAIGGPVEAVFWMEKASTQWRFRGRAYVIGPDIESDAAAPVRAALQPWMRAVDEEQKGAWSWSRELTASFGNLSPLMRGSFRNPLPGTPLTQKPEPGLELGQEVNDVNDELARRNFRVLVIMPEEIDQIELSDPKRGRRWSHKVEVSESGISWKTTELWPEMTRGPHPHKAFALDPTQRQITLDYRGSIKSNGLRGNPQLAYTRHPGPDVGSAKCGYGDGVLRNRRASDTAMTLLTILIKRELSAPSGGPVEPGRDDTSYKLLSKGAARHARSVLGRSFLNLAAASGSSRERGSRSEQGGWRGQAIAYLLFASAPHRIASHRIVSKAGHFGVWLAATCLAQVNALLWAA</sequence>
<dbReference type="RefSeq" id="XP_062752537.1">
    <property type="nucleotide sequence ID" value="XM_062903399.1"/>
</dbReference>
<dbReference type="PANTHER" id="PTHR28243">
    <property type="entry name" value="AGL049CP"/>
    <property type="match status" value="1"/>
</dbReference>